<name>A0A9W6KQE5_9ACTN</name>
<reference evidence="3" key="1">
    <citation type="journal article" date="2014" name="Int. J. Syst. Evol. Microbiol.">
        <title>Complete genome sequence of Corynebacterium casei LMG S-19264T (=DSM 44701T), isolated from a smear-ripened cheese.</title>
        <authorList>
            <consortium name="US DOE Joint Genome Institute (JGI-PGF)"/>
            <person name="Walter F."/>
            <person name="Albersmeier A."/>
            <person name="Kalinowski J."/>
            <person name="Ruckert C."/>
        </authorList>
    </citation>
    <scope>NUCLEOTIDE SEQUENCE</scope>
    <source>
        <strain evidence="3">VKM Ac-1321</strain>
    </source>
</reference>
<dbReference type="AlphaFoldDB" id="A0A9W6KQE5"/>
<accession>A0A9W6KQE5</accession>
<evidence type="ECO:0000313" key="4">
    <source>
        <dbReference type="Proteomes" id="UP001143480"/>
    </source>
</evidence>
<dbReference type="InterPro" id="IPR012925">
    <property type="entry name" value="TipAS_dom"/>
</dbReference>
<dbReference type="Pfam" id="PF07739">
    <property type="entry name" value="TipAS"/>
    <property type="match status" value="1"/>
</dbReference>
<feature type="region of interest" description="Disordered" evidence="1">
    <location>
        <begin position="1"/>
        <end position="37"/>
    </location>
</feature>
<sequence length="144" mass="16291">MTMNLTPDERRELFGDSDPEQYAGEAQERWGDTEAYKQSARRTAQYTKADWERIKAEAAANTEAFAAAFTSQVPAEDAAAMDLAEAHRQHIGRWFYDCPVEMHLGLGEMYVADPRFTANYDTDHPGLAQYIRDAIRANAARQRA</sequence>
<gene>
    <name evidence="3" type="ORF">GCM10017581_079890</name>
</gene>
<feature type="compositionally biased region" description="Basic and acidic residues" evidence="1">
    <location>
        <begin position="26"/>
        <end position="35"/>
    </location>
</feature>
<comment type="caution">
    <text evidence="3">The sequence shown here is derived from an EMBL/GenBank/DDBJ whole genome shotgun (WGS) entry which is preliminary data.</text>
</comment>
<proteinExistence type="predicted"/>
<evidence type="ECO:0000259" key="2">
    <source>
        <dbReference type="Pfam" id="PF07739"/>
    </source>
</evidence>
<protein>
    <recommendedName>
        <fullName evidence="2">TipAS antibiotic-recognition domain-containing protein</fullName>
    </recommendedName>
</protein>
<reference evidence="3" key="2">
    <citation type="submission" date="2023-01" db="EMBL/GenBank/DDBJ databases">
        <authorList>
            <person name="Sun Q."/>
            <person name="Evtushenko L."/>
        </authorList>
    </citation>
    <scope>NUCLEOTIDE SEQUENCE</scope>
    <source>
        <strain evidence="3">VKM Ac-1321</strain>
    </source>
</reference>
<feature type="domain" description="TipAS antibiotic-recognition" evidence="2">
    <location>
        <begin position="22"/>
        <end position="138"/>
    </location>
</feature>
<dbReference type="Proteomes" id="UP001143480">
    <property type="component" value="Unassembled WGS sequence"/>
</dbReference>
<dbReference type="RefSeq" id="WP_261963177.1">
    <property type="nucleotide sequence ID" value="NZ_BAAAXA010000003.1"/>
</dbReference>
<dbReference type="InterPro" id="IPR036244">
    <property type="entry name" value="TipA-like_antibiotic-bd"/>
</dbReference>
<evidence type="ECO:0000313" key="3">
    <source>
        <dbReference type="EMBL" id="GLL06241.1"/>
    </source>
</evidence>
<evidence type="ECO:0000256" key="1">
    <source>
        <dbReference type="SAM" id="MobiDB-lite"/>
    </source>
</evidence>
<organism evidence="3 4">
    <name type="scientific">Dactylosporangium matsuzakiense</name>
    <dbReference type="NCBI Taxonomy" id="53360"/>
    <lineage>
        <taxon>Bacteria</taxon>
        <taxon>Bacillati</taxon>
        <taxon>Actinomycetota</taxon>
        <taxon>Actinomycetes</taxon>
        <taxon>Micromonosporales</taxon>
        <taxon>Micromonosporaceae</taxon>
        <taxon>Dactylosporangium</taxon>
    </lineage>
</organism>
<dbReference type="EMBL" id="BSFP01000069">
    <property type="protein sequence ID" value="GLL06241.1"/>
    <property type="molecule type" value="Genomic_DNA"/>
</dbReference>
<dbReference type="SUPFAM" id="SSF89082">
    <property type="entry name" value="Antibiotic binding domain of TipA-like multidrug resistance regulators"/>
    <property type="match status" value="1"/>
</dbReference>
<keyword evidence="4" id="KW-1185">Reference proteome</keyword>
<dbReference type="Gene3D" id="1.10.490.50">
    <property type="entry name" value="Antibiotic binding domain of TipA-like multidrug resistance regulators"/>
    <property type="match status" value="1"/>
</dbReference>